<dbReference type="Proteomes" id="UP000234474">
    <property type="component" value="Unassembled WGS sequence"/>
</dbReference>
<dbReference type="EMBL" id="MSZS01000003">
    <property type="protein sequence ID" value="PKX95439.1"/>
    <property type="molecule type" value="Genomic_DNA"/>
</dbReference>
<protein>
    <submittedName>
        <fullName evidence="1">Uncharacterized protein</fullName>
    </submittedName>
</protein>
<name>A0A2I1CCT9_ASPN1</name>
<evidence type="ECO:0000313" key="2">
    <source>
        <dbReference type="Proteomes" id="UP000234474"/>
    </source>
</evidence>
<reference evidence="2" key="1">
    <citation type="journal article" date="2018" name="Proc. Natl. Acad. Sci. U.S.A.">
        <title>Linking secondary metabolites to gene clusters through genome sequencing of six diverse Aspergillus species.</title>
        <authorList>
            <person name="Kaerboelling I."/>
            <person name="Vesth T.C."/>
            <person name="Frisvad J.C."/>
            <person name="Nybo J.L."/>
            <person name="Theobald S."/>
            <person name="Kuo A."/>
            <person name="Bowyer P."/>
            <person name="Matsuda Y."/>
            <person name="Mondo S."/>
            <person name="Lyhne E.K."/>
            <person name="Kogle M.E."/>
            <person name="Clum A."/>
            <person name="Lipzen A."/>
            <person name="Salamov A."/>
            <person name="Ngan C.Y."/>
            <person name="Daum C."/>
            <person name="Chiniquy J."/>
            <person name="Barry K."/>
            <person name="LaButti K."/>
            <person name="Haridas S."/>
            <person name="Simmons B.A."/>
            <person name="Magnuson J.K."/>
            <person name="Mortensen U.H."/>
            <person name="Larsen T.O."/>
            <person name="Grigoriev I.V."/>
            <person name="Baker S.E."/>
            <person name="Andersen M.R."/>
        </authorList>
    </citation>
    <scope>NUCLEOTIDE SEQUENCE [LARGE SCALE GENOMIC DNA]</scope>
    <source>
        <strain evidence="2">IBT 16806</strain>
    </source>
</reference>
<dbReference type="AlphaFoldDB" id="A0A2I1CCT9"/>
<comment type="caution">
    <text evidence="1">The sequence shown here is derived from an EMBL/GenBank/DDBJ whole genome shotgun (WGS) entry which is preliminary data.</text>
</comment>
<dbReference type="GeneID" id="36538054"/>
<evidence type="ECO:0000313" key="1">
    <source>
        <dbReference type="EMBL" id="PKX95439.1"/>
    </source>
</evidence>
<keyword evidence="2" id="KW-1185">Reference proteome</keyword>
<sequence>MSLRLGFHHGNDLRFMIPSCTLRLHANNDIANASLAQSSDVPIYMRNDFDDQLLEMCRAPFGGSKSHPRGSRFRVTDSIENKHRYSKVIYTLRRALKSSGDLVMDARNSLSAGFIRTGRICMHLLMWIFGLAVLQKVASPDPIDQNISGNSKYSQRFMHTRPPSTSAFI</sequence>
<dbReference type="VEuPathDB" id="FungiDB:P174DRAFT_481370"/>
<accession>A0A2I1CCT9</accession>
<proteinExistence type="predicted"/>
<dbReference type="RefSeq" id="XP_024684034.1">
    <property type="nucleotide sequence ID" value="XM_024830722.1"/>
</dbReference>
<organism evidence="1 2">
    <name type="scientific">Aspergillus novofumigatus (strain IBT 16806)</name>
    <dbReference type="NCBI Taxonomy" id="1392255"/>
    <lineage>
        <taxon>Eukaryota</taxon>
        <taxon>Fungi</taxon>
        <taxon>Dikarya</taxon>
        <taxon>Ascomycota</taxon>
        <taxon>Pezizomycotina</taxon>
        <taxon>Eurotiomycetes</taxon>
        <taxon>Eurotiomycetidae</taxon>
        <taxon>Eurotiales</taxon>
        <taxon>Aspergillaceae</taxon>
        <taxon>Aspergillus</taxon>
        <taxon>Aspergillus subgen. Fumigati</taxon>
    </lineage>
</organism>
<gene>
    <name evidence="1" type="ORF">P174DRAFT_481370</name>
</gene>